<feature type="transmembrane region" description="Helical" evidence="6">
    <location>
        <begin position="180"/>
        <end position="198"/>
    </location>
</feature>
<dbReference type="AlphaFoldDB" id="A0A4Q8AEV2"/>
<dbReference type="PANTHER" id="PTHR23511">
    <property type="entry name" value="SYNAPTIC VESICLE GLYCOPROTEIN 2"/>
    <property type="match status" value="1"/>
</dbReference>
<sequence>MTNEYRKLPTGASVVQNLPWRWNVQGKIFLIGGLGFMFDAWDVTLNGALIPLVSEEWGLERSTAALLSTANLIGMAVGAFAWGTIADRIGRKNAFAWTLLIFSVFTVAGALSPSFELFVLFRFLAGIGLGGCIPVDYALVGEFTPAKARGRVLTAMDGWWPIGAALAFFVTAVIQSTFDNWRLILVVMVLPALLVFWVRRGVPESPMYLIRQGQSARAAKVIDDLVARTGAAETPYTLPDPRDAPRLSAGSVGEQLAKVWRYDWKITTAAWSLFFSVLLVYYLALTWMPTILADAGMSQIRAFFSTAGMAGVGLLGVVVSALLVERVGRKWLLGVSGPLAAIILIITSFALGNPSAAVIWLLVFGFVIQIAIPVLYAYVSELYPTDLRGSGFGWASTFSRVGAGVGPLVFAAAWPVIGLANSFLIAAVLVIASVLWMSRFAPETRGRVLH</sequence>
<organism evidence="8 9">
    <name type="scientific">Zhihengliuella halotolerans</name>
    <dbReference type="NCBI Taxonomy" id="370736"/>
    <lineage>
        <taxon>Bacteria</taxon>
        <taxon>Bacillati</taxon>
        <taxon>Actinomycetota</taxon>
        <taxon>Actinomycetes</taxon>
        <taxon>Micrococcales</taxon>
        <taxon>Micrococcaceae</taxon>
        <taxon>Zhihengliuella</taxon>
    </lineage>
</organism>
<feature type="transmembrane region" description="Helical" evidence="6">
    <location>
        <begin position="268"/>
        <end position="288"/>
    </location>
</feature>
<keyword evidence="3 6" id="KW-0812">Transmembrane</keyword>
<dbReference type="GO" id="GO:0022857">
    <property type="term" value="F:transmembrane transporter activity"/>
    <property type="evidence" value="ECO:0007669"/>
    <property type="project" value="InterPro"/>
</dbReference>
<feature type="transmembrane region" description="Helical" evidence="6">
    <location>
        <begin position="416"/>
        <end position="437"/>
    </location>
</feature>
<protein>
    <submittedName>
        <fullName evidence="8">Putative MFS transporter</fullName>
    </submittedName>
</protein>
<feature type="transmembrane region" description="Helical" evidence="6">
    <location>
        <begin position="28"/>
        <end position="52"/>
    </location>
</feature>
<keyword evidence="5 6" id="KW-0472">Membrane</keyword>
<evidence type="ECO:0000256" key="4">
    <source>
        <dbReference type="ARBA" id="ARBA00022989"/>
    </source>
</evidence>
<accession>A0A4Q8AEV2</accession>
<keyword evidence="9" id="KW-1185">Reference proteome</keyword>
<evidence type="ECO:0000256" key="5">
    <source>
        <dbReference type="ARBA" id="ARBA00023136"/>
    </source>
</evidence>
<dbReference type="RefSeq" id="WP_242607560.1">
    <property type="nucleotide sequence ID" value="NZ_PGGT01000015.1"/>
</dbReference>
<dbReference type="PROSITE" id="PS00216">
    <property type="entry name" value="SUGAR_TRANSPORT_1"/>
    <property type="match status" value="1"/>
</dbReference>
<dbReference type="PROSITE" id="PS50850">
    <property type="entry name" value="MFS"/>
    <property type="match status" value="1"/>
</dbReference>
<comment type="caution">
    <text evidence="8">The sequence shown here is derived from an EMBL/GenBank/DDBJ whole genome shotgun (WGS) entry which is preliminary data.</text>
</comment>
<dbReference type="CDD" id="cd17316">
    <property type="entry name" value="MFS_SV2_like"/>
    <property type="match status" value="1"/>
</dbReference>
<evidence type="ECO:0000256" key="2">
    <source>
        <dbReference type="ARBA" id="ARBA00022448"/>
    </source>
</evidence>
<evidence type="ECO:0000313" key="9">
    <source>
        <dbReference type="Proteomes" id="UP000292685"/>
    </source>
</evidence>
<dbReference type="Proteomes" id="UP000292685">
    <property type="component" value="Unassembled WGS sequence"/>
</dbReference>
<evidence type="ECO:0000256" key="3">
    <source>
        <dbReference type="ARBA" id="ARBA00022692"/>
    </source>
</evidence>
<evidence type="ECO:0000313" key="8">
    <source>
        <dbReference type="EMBL" id="RZU62183.1"/>
    </source>
</evidence>
<feature type="transmembrane region" description="Helical" evidence="6">
    <location>
        <begin position="64"/>
        <end position="82"/>
    </location>
</feature>
<dbReference type="InterPro" id="IPR005829">
    <property type="entry name" value="Sugar_transporter_CS"/>
</dbReference>
<feature type="transmembrane region" description="Helical" evidence="6">
    <location>
        <begin position="300"/>
        <end position="324"/>
    </location>
</feature>
<feature type="transmembrane region" description="Helical" evidence="6">
    <location>
        <begin position="391"/>
        <end position="410"/>
    </location>
</feature>
<comment type="subcellular location">
    <subcellularLocation>
        <location evidence="1">Cell membrane</location>
        <topology evidence="1">Multi-pass membrane protein</topology>
    </subcellularLocation>
</comment>
<feature type="domain" description="Major facilitator superfamily (MFS) profile" evidence="7">
    <location>
        <begin position="28"/>
        <end position="445"/>
    </location>
</feature>
<feature type="transmembrane region" description="Helical" evidence="6">
    <location>
        <begin position="331"/>
        <end position="351"/>
    </location>
</feature>
<dbReference type="InterPro" id="IPR005828">
    <property type="entry name" value="MFS_sugar_transport-like"/>
</dbReference>
<feature type="transmembrane region" description="Helical" evidence="6">
    <location>
        <begin position="152"/>
        <end position="174"/>
    </location>
</feature>
<dbReference type="PANTHER" id="PTHR23511:SF34">
    <property type="entry name" value="SYNAPTIC VESICLE GLYCOPROTEIN 2"/>
    <property type="match status" value="1"/>
</dbReference>
<keyword evidence="4 6" id="KW-1133">Transmembrane helix</keyword>
<keyword evidence="2" id="KW-0813">Transport</keyword>
<evidence type="ECO:0000259" key="7">
    <source>
        <dbReference type="PROSITE" id="PS50850"/>
    </source>
</evidence>
<dbReference type="Gene3D" id="1.20.1250.20">
    <property type="entry name" value="MFS general substrate transporter like domains"/>
    <property type="match status" value="1"/>
</dbReference>
<dbReference type="EMBL" id="SHLA01000001">
    <property type="protein sequence ID" value="RZU62183.1"/>
    <property type="molecule type" value="Genomic_DNA"/>
</dbReference>
<evidence type="ECO:0000256" key="6">
    <source>
        <dbReference type="SAM" id="Phobius"/>
    </source>
</evidence>
<dbReference type="InterPro" id="IPR036259">
    <property type="entry name" value="MFS_trans_sf"/>
</dbReference>
<evidence type="ECO:0000256" key="1">
    <source>
        <dbReference type="ARBA" id="ARBA00004651"/>
    </source>
</evidence>
<feature type="transmembrane region" description="Helical" evidence="6">
    <location>
        <begin position="94"/>
        <end position="111"/>
    </location>
</feature>
<reference evidence="8 9" key="1">
    <citation type="submission" date="2019-02" db="EMBL/GenBank/DDBJ databases">
        <title>Sequencing the genomes of 1000 actinobacteria strains.</title>
        <authorList>
            <person name="Klenk H.-P."/>
        </authorList>
    </citation>
    <scope>NUCLEOTIDE SEQUENCE [LARGE SCALE GENOMIC DNA]</scope>
    <source>
        <strain evidence="8 9">DSM 17364</strain>
    </source>
</reference>
<proteinExistence type="predicted"/>
<gene>
    <name evidence="8" type="ORF">EV380_1773</name>
</gene>
<dbReference type="SUPFAM" id="SSF103473">
    <property type="entry name" value="MFS general substrate transporter"/>
    <property type="match status" value="1"/>
</dbReference>
<dbReference type="Pfam" id="PF00083">
    <property type="entry name" value="Sugar_tr"/>
    <property type="match status" value="1"/>
</dbReference>
<dbReference type="GO" id="GO:0005886">
    <property type="term" value="C:plasma membrane"/>
    <property type="evidence" value="ECO:0007669"/>
    <property type="project" value="UniProtKB-SubCell"/>
</dbReference>
<feature type="transmembrane region" description="Helical" evidence="6">
    <location>
        <begin position="357"/>
        <end position="379"/>
    </location>
</feature>
<dbReference type="InterPro" id="IPR020846">
    <property type="entry name" value="MFS_dom"/>
</dbReference>
<feature type="transmembrane region" description="Helical" evidence="6">
    <location>
        <begin position="117"/>
        <end position="140"/>
    </location>
</feature>
<name>A0A4Q8AEV2_9MICC</name>
<dbReference type="PROSITE" id="PS00217">
    <property type="entry name" value="SUGAR_TRANSPORT_2"/>
    <property type="match status" value="1"/>
</dbReference>